<dbReference type="InterPro" id="IPR029044">
    <property type="entry name" value="Nucleotide-diphossugar_trans"/>
</dbReference>
<keyword evidence="8" id="KW-1185">Reference proteome</keyword>
<reference evidence="7 8" key="1">
    <citation type="submission" date="2016-10" db="EMBL/GenBank/DDBJ databases">
        <title>The genome of Paramicrosporidium saccamoebae is the missing link in understanding Cryptomycota and Microsporidia evolution.</title>
        <authorList>
            <person name="Quandt C.A."/>
            <person name="Beaudet D."/>
            <person name="Corsaro D."/>
            <person name="Michel R."/>
            <person name="Corradi N."/>
            <person name="James T."/>
        </authorList>
    </citation>
    <scope>NUCLEOTIDE SEQUENCE [LARGE SCALE GENOMIC DNA]</scope>
    <source>
        <strain evidence="7 8">KSL3</strain>
    </source>
</reference>
<comment type="similarity">
    <text evidence="2">Belongs to the UDPGP type 1 family.</text>
</comment>
<evidence type="ECO:0000313" key="8">
    <source>
        <dbReference type="Proteomes" id="UP000240830"/>
    </source>
</evidence>
<dbReference type="EMBL" id="MTSL01000206">
    <property type="protein sequence ID" value="PJF16804.1"/>
    <property type="molecule type" value="Genomic_DNA"/>
</dbReference>
<dbReference type="PANTHER" id="PTHR11952:SF2">
    <property type="entry name" value="LD24639P"/>
    <property type="match status" value="1"/>
</dbReference>
<dbReference type="PANTHER" id="PTHR11952">
    <property type="entry name" value="UDP- GLUCOSE PYROPHOSPHORYLASE"/>
    <property type="match status" value="1"/>
</dbReference>
<dbReference type="AlphaFoldDB" id="A0A2H9TG95"/>
<keyword evidence="4" id="KW-0808">Transferase</keyword>
<dbReference type="OrthoDB" id="532420at2759"/>
<evidence type="ECO:0000256" key="3">
    <source>
        <dbReference type="ARBA" id="ARBA00012457"/>
    </source>
</evidence>
<comment type="caution">
    <text evidence="7">The sequence shown here is derived from an EMBL/GenBank/DDBJ whole genome shotgun (WGS) entry which is preliminary data.</text>
</comment>
<dbReference type="GO" id="GO:0006048">
    <property type="term" value="P:UDP-N-acetylglucosamine biosynthetic process"/>
    <property type="evidence" value="ECO:0007669"/>
    <property type="project" value="TreeGrafter"/>
</dbReference>
<evidence type="ECO:0000256" key="5">
    <source>
        <dbReference type="ARBA" id="ARBA00022695"/>
    </source>
</evidence>
<dbReference type="InterPro" id="IPR039741">
    <property type="entry name" value="UDP-sugar_pyrophosphorylase"/>
</dbReference>
<name>A0A2H9TG95_9FUNG</name>
<sequence length="481" mass="52618">MVISTQTSNHTNNHTSEIPSALRDKYVKAGQEHIFRWIDSLDSSELARFLAQLETFDIEQVMKDFKASKDAAKEMTSRLQPAPLQATDVIHDDDHGKFWTIGLSAIKRGKVAVVTLAGGQGTRLGSSAPKGCFNIGLPSQMSLFEMQALRLRKLIKLADAKELLWYIMTSAATHKATVDFFTTNNFFGLGEGGVKFFKQGELPALTEEGKIILKDKESLALSPNGNGGIYAALKEEGVLAELKTAGVEFVHMYCVDNALVRIGDPTFIGACIEKGTDCAAKTIKKTDPSESVGVFCRRQDGKMAVAEYSEFDANMAEKTDRDGNLVFNHANIANHFFSIPFLEKCANLSLPTHLARKKIPSIDEAGNPIKTALMGMKLEKFIFDVFEHGEKPVVYQGDRDQEFSPLKNAAGADCDSPDHCRKAVLDLHGKWLIQAGAIVEGEVEISPLISYGGEGLEAWKGKKVSGRNMELLAGTRLSPSN</sequence>
<dbReference type="GO" id="GO:0003977">
    <property type="term" value="F:UDP-N-acetylglucosamine diphosphorylase activity"/>
    <property type="evidence" value="ECO:0007669"/>
    <property type="project" value="UniProtKB-EC"/>
</dbReference>
<dbReference type="STRING" id="1246581.A0A2H9TG95"/>
<gene>
    <name evidence="7" type="ORF">PSACC_03366</name>
</gene>
<protein>
    <recommendedName>
        <fullName evidence="3">UDP-N-acetylglucosamine diphosphorylase</fullName>
        <ecNumber evidence="3">2.7.7.23</ecNumber>
    </recommendedName>
</protein>
<evidence type="ECO:0000256" key="4">
    <source>
        <dbReference type="ARBA" id="ARBA00022679"/>
    </source>
</evidence>
<dbReference type="Gene3D" id="3.90.550.10">
    <property type="entry name" value="Spore Coat Polysaccharide Biosynthesis Protein SpsA, Chain A"/>
    <property type="match status" value="1"/>
</dbReference>
<dbReference type="SUPFAM" id="SSF53448">
    <property type="entry name" value="Nucleotide-diphospho-sugar transferases"/>
    <property type="match status" value="1"/>
</dbReference>
<organism evidence="7 8">
    <name type="scientific">Paramicrosporidium saccamoebae</name>
    <dbReference type="NCBI Taxonomy" id="1246581"/>
    <lineage>
        <taxon>Eukaryota</taxon>
        <taxon>Fungi</taxon>
        <taxon>Fungi incertae sedis</taxon>
        <taxon>Cryptomycota</taxon>
        <taxon>Cryptomycota incertae sedis</taxon>
        <taxon>Paramicrosporidium</taxon>
    </lineage>
</organism>
<evidence type="ECO:0000256" key="1">
    <source>
        <dbReference type="ARBA" id="ARBA00005208"/>
    </source>
</evidence>
<dbReference type="Proteomes" id="UP000240830">
    <property type="component" value="Unassembled WGS sequence"/>
</dbReference>
<dbReference type="InterPro" id="IPR002618">
    <property type="entry name" value="UDPGP_fam"/>
</dbReference>
<dbReference type="CDD" id="cd04193">
    <property type="entry name" value="UDPGlcNAc_PPase"/>
    <property type="match status" value="1"/>
</dbReference>
<accession>A0A2H9TG95</accession>
<evidence type="ECO:0000313" key="7">
    <source>
        <dbReference type="EMBL" id="PJF16804.1"/>
    </source>
</evidence>
<proteinExistence type="inferred from homology"/>
<comment type="catalytic activity">
    <reaction evidence="6">
        <text>N-acetyl-alpha-D-glucosamine 1-phosphate + UTP + H(+) = UDP-N-acetyl-alpha-D-glucosamine + diphosphate</text>
        <dbReference type="Rhea" id="RHEA:13509"/>
        <dbReference type="ChEBI" id="CHEBI:15378"/>
        <dbReference type="ChEBI" id="CHEBI:33019"/>
        <dbReference type="ChEBI" id="CHEBI:46398"/>
        <dbReference type="ChEBI" id="CHEBI:57705"/>
        <dbReference type="ChEBI" id="CHEBI:57776"/>
        <dbReference type="EC" id="2.7.7.23"/>
    </reaction>
</comment>
<evidence type="ECO:0000256" key="2">
    <source>
        <dbReference type="ARBA" id="ARBA00010401"/>
    </source>
</evidence>
<comment type="pathway">
    <text evidence="1">Nucleotide-sugar biosynthesis; UDP-N-acetyl-alpha-D-glucosamine biosynthesis; UDP-N-acetyl-alpha-D-glucosamine from N-acetyl-alpha-D-glucosamine 1-phosphate: step 1/1.</text>
</comment>
<dbReference type="EC" id="2.7.7.23" evidence="3"/>
<keyword evidence="5" id="KW-0548">Nucleotidyltransferase</keyword>
<dbReference type="Pfam" id="PF01704">
    <property type="entry name" value="UDPGP"/>
    <property type="match status" value="1"/>
</dbReference>
<evidence type="ECO:0000256" key="6">
    <source>
        <dbReference type="ARBA" id="ARBA00048493"/>
    </source>
</evidence>